<evidence type="ECO:0000313" key="2">
    <source>
        <dbReference type="EMBL" id="CAK1549341.1"/>
    </source>
</evidence>
<comment type="caution">
    <text evidence="2">The sequence shown here is derived from an EMBL/GenBank/DDBJ whole genome shotgun (WGS) entry which is preliminary data.</text>
</comment>
<dbReference type="AlphaFoldDB" id="A0AAV1JJ36"/>
<dbReference type="EMBL" id="CAVLEF010000011">
    <property type="protein sequence ID" value="CAK1549341.1"/>
    <property type="molecule type" value="Genomic_DNA"/>
</dbReference>
<gene>
    <name evidence="2" type="ORF">LNINA_LOCUS8651</name>
</gene>
<dbReference type="Proteomes" id="UP001497472">
    <property type="component" value="Unassembled WGS sequence"/>
</dbReference>
<proteinExistence type="predicted"/>
<feature type="region of interest" description="Disordered" evidence="1">
    <location>
        <begin position="53"/>
        <end position="82"/>
    </location>
</feature>
<keyword evidence="3" id="KW-1185">Reference proteome</keyword>
<sequence length="209" mass="23615">METTLRENSELPRSDSTTSNQLFVADNLDLPDDTFRMNLDCLNDIGENVTIGDRDSSIETPATPISLPQNKSSITEPSISNESPIVDTPKCLEEVNRCKQINLFKQSLAGRENDGFVKPSPIAEVMSPAKMLQFEIDIRSSATPTMKRAAIDFNFFNENTFEEYFKDDNESNVKETGVVYKETPVIVKANTVRHEIGYGKFIRKVIYKY</sequence>
<organism evidence="2 3">
    <name type="scientific">Leptosia nina</name>
    <dbReference type="NCBI Taxonomy" id="320188"/>
    <lineage>
        <taxon>Eukaryota</taxon>
        <taxon>Metazoa</taxon>
        <taxon>Ecdysozoa</taxon>
        <taxon>Arthropoda</taxon>
        <taxon>Hexapoda</taxon>
        <taxon>Insecta</taxon>
        <taxon>Pterygota</taxon>
        <taxon>Neoptera</taxon>
        <taxon>Endopterygota</taxon>
        <taxon>Lepidoptera</taxon>
        <taxon>Glossata</taxon>
        <taxon>Ditrysia</taxon>
        <taxon>Papilionoidea</taxon>
        <taxon>Pieridae</taxon>
        <taxon>Pierinae</taxon>
        <taxon>Leptosia</taxon>
    </lineage>
</organism>
<evidence type="ECO:0000313" key="3">
    <source>
        <dbReference type="Proteomes" id="UP001497472"/>
    </source>
</evidence>
<evidence type="ECO:0000256" key="1">
    <source>
        <dbReference type="SAM" id="MobiDB-lite"/>
    </source>
</evidence>
<feature type="compositionally biased region" description="Polar residues" evidence="1">
    <location>
        <begin position="66"/>
        <end position="82"/>
    </location>
</feature>
<name>A0AAV1JJ36_9NEOP</name>
<accession>A0AAV1JJ36</accession>
<protein>
    <submittedName>
        <fullName evidence="2">Uncharacterized protein</fullName>
    </submittedName>
</protein>
<reference evidence="2 3" key="1">
    <citation type="submission" date="2023-11" db="EMBL/GenBank/DDBJ databases">
        <authorList>
            <person name="Okamura Y."/>
        </authorList>
    </citation>
    <scope>NUCLEOTIDE SEQUENCE [LARGE SCALE GENOMIC DNA]</scope>
</reference>